<dbReference type="SUPFAM" id="SSF55729">
    <property type="entry name" value="Acyl-CoA N-acyltransferases (Nat)"/>
    <property type="match status" value="1"/>
</dbReference>
<dbReference type="InterPro" id="IPR036527">
    <property type="entry name" value="SCP2_sterol-bd_dom_sf"/>
</dbReference>
<comment type="caution">
    <text evidence="2">The sequence shown here is derived from an EMBL/GenBank/DDBJ whole genome shotgun (WGS) entry which is preliminary data.</text>
</comment>
<dbReference type="GO" id="GO:0030649">
    <property type="term" value="P:aminoglycoside antibiotic catabolic process"/>
    <property type="evidence" value="ECO:0007669"/>
    <property type="project" value="TreeGrafter"/>
</dbReference>
<feature type="domain" description="N-acetyltransferase" evidence="1">
    <location>
        <begin position="18"/>
        <end position="158"/>
    </location>
</feature>
<dbReference type="Gene3D" id="3.40.630.30">
    <property type="match status" value="1"/>
</dbReference>
<dbReference type="GO" id="GO:0034069">
    <property type="term" value="F:aminoglycoside N-acetyltransferase activity"/>
    <property type="evidence" value="ECO:0007669"/>
    <property type="project" value="TreeGrafter"/>
</dbReference>
<dbReference type="SUPFAM" id="SSF55718">
    <property type="entry name" value="SCP-like"/>
    <property type="match status" value="1"/>
</dbReference>
<keyword evidence="2" id="KW-0808">Transferase</keyword>
<protein>
    <submittedName>
        <fullName evidence="2">GNAT family N-acetyltransferase</fullName>
    </submittedName>
</protein>
<dbReference type="OrthoDB" id="2063981at2"/>
<dbReference type="Gene3D" id="3.30.1050.10">
    <property type="entry name" value="SCP2 sterol-binding domain"/>
    <property type="match status" value="1"/>
</dbReference>
<dbReference type="AlphaFoldDB" id="A0A371JAN1"/>
<dbReference type="InterPro" id="IPR051554">
    <property type="entry name" value="Acetyltransferase_Eis"/>
</dbReference>
<proteinExistence type="predicted"/>
<reference evidence="2 3" key="1">
    <citation type="journal article" date="2017" name="Genome Announc.">
        <title>Draft Genome Sequence of a Sporulating and Motile Strain of Lachnotalea glycerini Isolated from Water in Quebec City, Canada.</title>
        <authorList>
            <person name="Maheux A.F."/>
            <person name="Boudreau D.K."/>
            <person name="Berube E."/>
            <person name="Boissinot M."/>
            <person name="Raymond F."/>
            <person name="Brodeur S."/>
            <person name="Corbeil J."/>
            <person name="Isabel S."/>
            <person name="Omar R.F."/>
            <person name="Bergeron M.G."/>
        </authorList>
    </citation>
    <scope>NUCLEOTIDE SEQUENCE [LARGE SCALE GENOMIC DNA]</scope>
    <source>
        <strain evidence="2 3">CCRI-19302</strain>
    </source>
</reference>
<accession>A0A371JAN1</accession>
<organism evidence="2 3">
    <name type="scientific">Lachnotalea glycerini</name>
    <dbReference type="NCBI Taxonomy" id="1763509"/>
    <lineage>
        <taxon>Bacteria</taxon>
        <taxon>Bacillati</taxon>
        <taxon>Bacillota</taxon>
        <taxon>Clostridia</taxon>
        <taxon>Lachnospirales</taxon>
        <taxon>Lachnospiraceae</taxon>
        <taxon>Lachnotalea</taxon>
    </lineage>
</organism>
<dbReference type="Pfam" id="PF13527">
    <property type="entry name" value="Acetyltransf_9"/>
    <property type="match status" value="1"/>
</dbReference>
<dbReference type="InterPro" id="IPR016181">
    <property type="entry name" value="Acyl_CoA_acyltransferase"/>
</dbReference>
<dbReference type="Pfam" id="PF13530">
    <property type="entry name" value="SCP2_2"/>
    <property type="match status" value="1"/>
</dbReference>
<sequence>MEEKMLFKNNKKKKEDGKQIQSLSYKEHNITRPLWETTFEEDSKEFIDYYYNNKVTDNSIWVAKEGDLILSMAQLNPYQIHLGLSIVLAHYIVGVATLEEYRRKGFMRSILAACFEQMYKNKEPFTYLMPAKEEYYTAFDFVTVYYQKSGILLETSDETELTFKNASEEDFKYLAWFSEEVLSEKYKVFVNREESYYQMIKAQYEAEHGGIICVYHSDLLVGYFFYGEYEAIEIMEPVCLDTYRDELVHVIAKKFKGCEKQIRVTAFDFLNEDAFKNITTKPTVMTRIVSLDMFVKYLKASEPVKLILQIEDQFIEQNNGIFELYIDDNSTEFERTSAEPEIKLSISEFTALCFYEILPKGIEEKANEYVINKLNKVSKFHSIFLNEFV</sequence>
<evidence type="ECO:0000313" key="3">
    <source>
        <dbReference type="Proteomes" id="UP000216411"/>
    </source>
</evidence>
<keyword evidence="3" id="KW-1185">Reference proteome</keyword>
<evidence type="ECO:0000313" key="2">
    <source>
        <dbReference type="EMBL" id="RDY29814.1"/>
    </source>
</evidence>
<gene>
    <name evidence="2" type="ORF">CG710_018030</name>
</gene>
<dbReference type="EMBL" id="NOKA02000063">
    <property type="protein sequence ID" value="RDY29814.1"/>
    <property type="molecule type" value="Genomic_DNA"/>
</dbReference>
<dbReference type="PANTHER" id="PTHR37817">
    <property type="entry name" value="N-ACETYLTRANSFERASE EIS"/>
    <property type="match status" value="1"/>
</dbReference>
<dbReference type="CDD" id="cd04301">
    <property type="entry name" value="NAT_SF"/>
    <property type="match status" value="1"/>
</dbReference>
<dbReference type="PROSITE" id="PS51186">
    <property type="entry name" value="GNAT"/>
    <property type="match status" value="1"/>
</dbReference>
<dbReference type="PANTHER" id="PTHR37817:SF1">
    <property type="entry name" value="N-ACETYLTRANSFERASE EIS"/>
    <property type="match status" value="1"/>
</dbReference>
<evidence type="ECO:0000259" key="1">
    <source>
        <dbReference type="PROSITE" id="PS51186"/>
    </source>
</evidence>
<dbReference type="InterPro" id="IPR025559">
    <property type="entry name" value="Eis_dom"/>
</dbReference>
<name>A0A371JAN1_9FIRM</name>
<dbReference type="Proteomes" id="UP000216411">
    <property type="component" value="Unassembled WGS sequence"/>
</dbReference>
<dbReference type="InterPro" id="IPR000182">
    <property type="entry name" value="GNAT_dom"/>
</dbReference>